<gene>
    <name evidence="1" type="ORF">ABT39_MTgene5802</name>
</gene>
<dbReference type="AlphaFoldDB" id="A0A124GN39"/>
<protein>
    <submittedName>
        <fullName evidence="1">Uncharacterized protein</fullName>
    </submittedName>
</protein>
<proteinExistence type="predicted"/>
<organism evidence="1">
    <name type="scientific">Picea glauca</name>
    <name type="common">White spruce</name>
    <name type="synonym">Pinus glauca</name>
    <dbReference type="NCBI Taxonomy" id="3330"/>
    <lineage>
        <taxon>Eukaryota</taxon>
        <taxon>Viridiplantae</taxon>
        <taxon>Streptophyta</taxon>
        <taxon>Embryophyta</taxon>
        <taxon>Tracheophyta</taxon>
        <taxon>Spermatophyta</taxon>
        <taxon>Pinopsida</taxon>
        <taxon>Pinidae</taxon>
        <taxon>Conifers I</taxon>
        <taxon>Pinales</taxon>
        <taxon>Pinaceae</taxon>
        <taxon>Picea</taxon>
    </lineage>
</organism>
<reference evidence="1" key="1">
    <citation type="journal article" date="2015" name="Genome Biol. Evol.">
        <title>Organellar Genomes of White Spruce (Picea glauca): Assembly and Annotation.</title>
        <authorList>
            <person name="Jackman S.D."/>
            <person name="Warren R.L."/>
            <person name="Gibb E.A."/>
            <person name="Vandervalk B.P."/>
            <person name="Mohamadi H."/>
            <person name="Chu J."/>
            <person name="Raymond A."/>
            <person name="Pleasance S."/>
            <person name="Coope R."/>
            <person name="Wildung M.R."/>
            <person name="Ritland C.E."/>
            <person name="Bousquet J."/>
            <person name="Jones S.J."/>
            <person name="Bohlmann J."/>
            <person name="Birol I."/>
        </authorList>
    </citation>
    <scope>NUCLEOTIDE SEQUENCE [LARGE SCALE GENOMIC DNA]</scope>
    <source>
        <tissue evidence="1">Flushing bud</tissue>
    </source>
</reference>
<keyword evidence="1" id="KW-0496">Mitochondrion</keyword>
<name>A0A124GN39_PICGL</name>
<geneLocation type="mitochondrion" evidence="1"/>
<sequence length="67" mass="7850">MLLDLESSGRMPVDPLRALELELVLPLDIFARVLYSKMISRHVVIKACKCYTIKRTRIPFYVQIERT</sequence>
<evidence type="ECO:0000313" key="1">
    <source>
        <dbReference type="EMBL" id="KUM47616.1"/>
    </source>
</evidence>
<comment type="caution">
    <text evidence="1">The sequence shown here is derived from an EMBL/GenBank/DDBJ whole genome shotgun (WGS) entry which is preliminary data.</text>
</comment>
<accession>A0A124GN39</accession>
<dbReference type="EMBL" id="LKAM01000007">
    <property type="protein sequence ID" value="KUM47616.1"/>
    <property type="molecule type" value="Genomic_DNA"/>
</dbReference>